<organism evidence="7 8">
    <name type="scientific">Thermoflavimicrobium dichotomicum</name>
    <dbReference type="NCBI Taxonomy" id="46223"/>
    <lineage>
        <taxon>Bacteria</taxon>
        <taxon>Bacillati</taxon>
        <taxon>Bacillota</taxon>
        <taxon>Bacilli</taxon>
        <taxon>Bacillales</taxon>
        <taxon>Thermoactinomycetaceae</taxon>
        <taxon>Thermoflavimicrobium</taxon>
    </lineage>
</organism>
<dbReference type="Gene3D" id="1.10.10.10">
    <property type="entry name" value="Winged helix-like DNA-binding domain superfamily/Winged helix DNA-binding domain"/>
    <property type="match status" value="1"/>
</dbReference>
<dbReference type="InterPro" id="IPR029063">
    <property type="entry name" value="SAM-dependent_MTases_sf"/>
</dbReference>
<dbReference type="PROSITE" id="PS51683">
    <property type="entry name" value="SAM_OMT_II"/>
    <property type="match status" value="1"/>
</dbReference>
<accession>A0A1I3TBT5</accession>
<dbReference type="PANTHER" id="PTHR43712">
    <property type="entry name" value="PUTATIVE (AFU_ORTHOLOGUE AFUA_4G14580)-RELATED"/>
    <property type="match status" value="1"/>
</dbReference>
<evidence type="ECO:0000313" key="8">
    <source>
        <dbReference type="Proteomes" id="UP000199545"/>
    </source>
</evidence>
<keyword evidence="3" id="KW-0949">S-adenosyl-L-methionine</keyword>
<dbReference type="InterPro" id="IPR016461">
    <property type="entry name" value="COMT-like"/>
</dbReference>
<evidence type="ECO:0000256" key="2">
    <source>
        <dbReference type="ARBA" id="ARBA00022679"/>
    </source>
</evidence>
<evidence type="ECO:0000313" key="7">
    <source>
        <dbReference type="EMBL" id="SFJ67191.1"/>
    </source>
</evidence>
<evidence type="ECO:0000256" key="4">
    <source>
        <dbReference type="PIRSR" id="PIRSR005739-1"/>
    </source>
</evidence>
<dbReference type="Proteomes" id="UP000199545">
    <property type="component" value="Unassembled WGS sequence"/>
</dbReference>
<dbReference type="InterPro" id="IPR036390">
    <property type="entry name" value="WH_DNA-bd_sf"/>
</dbReference>
<protein>
    <submittedName>
        <fullName evidence="7">Dimerisation domain-containing protein</fullName>
    </submittedName>
</protein>
<dbReference type="InterPro" id="IPR012967">
    <property type="entry name" value="COMT_dimerisation"/>
</dbReference>
<keyword evidence="2" id="KW-0808">Transferase</keyword>
<dbReference type="PIRSF" id="PIRSF005739">
    <property type="entry name" value="O-mtase"/>
    <property type="match status" value="1"/>
</dbReference>
<feature type="active site" description="Proton acceptor" evidence="4">
    <location>
        <position position="253"/>
    </location>
</feature>
<feature type="domain" description="O-methyltransferase dimerisation" evidence="6">
    <location>
        <begin position="19"/>
        <end position="93"/>
    </location>
</feature>
<evidence type="ECO:0000259" key="5">
    <source>
        <dbReference type="Pfam" id="PF00891"/>
    </source>
</evidence>
<dbReference type="GO" id="GO:0032259">
    <property type="term" value="P:methylation"/>
    <property type="evidence" value="ECO:0007669"/>
    <property type="project" value="UniProtKB-KW"/>
</dbReference>
<dbReference type="EMBL" id="FORR01000016">
    <property type="protein sequence ID" value="SFJ67191.1"/>
    <property type="molecule type" value="Genomic_DNA"/>
</dbReference>
<dbReference type="PANTHER" id="PTHR43712:SF2">
    <property type="entry name" value="O-METHYLTRANSFERASE CICE"/>
    <property type="match status" value="1"/>
</dbReference>
<dbReference type="RefSeq" id="WP_175482494.1">
    <property type="nucleotide sequence ID" value="NZ_FORR01000016.1"/>
</dbReference>
<sequence length="344" mass="39196">MENQPKQSHNISHHLVLSQMIHAYQQSQAIMVAAKLGIADLLKDGPKTCDELAEICQVHPEALYRLLRALASIHLFEEKENRTFSLTSLSHYLRSDVEGSLRSTALMQGDPYHWGAWGDLMEGIIDGKVVFNHKYKMSVYDYHKENKDFGHFFNQTMFTHTQALTKEILNEYDFSPYQTIVDVGGNHGYLLTSILQKYPNTQGILFDQPFVIKTVQNHIENNPVRDRIKVVAGNFFESIPANGEVYILKHIIHGFHDEKAVEILGNCRKAIKDHGVLLIIENVIDAPKSHPVFSRFLDLQMLVMSGGRERTVAEYEQLLEYAGFKTERIIPTQSGTSIIEAKPF</sequence>
<dbReference type="STRING" id="46223.SAMN05421852_11656"/>
<dbReference type="SUPFAM" id="SSF46785">
    <property type="entry name" value="Winged helix' DNA-binding domain"/>
    <property type="match status" value="1"/>
</dbReference>
<dbReference type="GO" id="GO:0046983">
    <property type="term" value="F:protein dimerization activity"/>
    <property type="evidence" value="ECO:0007669"/>
    <property type="project" value="InterPro"/>
</dbReference>
<keyword evidence="8" id="KW-1185">Reference proteome</keyword>
<dbReference type="Gene3D" id="3.40.50.150">
    <property type="entry name" value="Vaccinia Virus protein VP39"/>
    <property type="match status" value="1"/>
</dbReference>
<dbReference type="GO" id="GO:0008171">
    <property type="term" value="F:O-methyltransferase activity"/>
    <property type="evidence" value="ECO:0007669"/>
    <property type="project" value="InterPro"/>
</dbReference>
<dbReference type="InterPro" id="IPR036388">
    <property type="entry name" value="WH-like_DNA-bd_sf"/>
</dbReference>
<proteinExistence type="predicted"/>
<name>A0A1I3TBT5_9BACL</name>
<evidence type="ECO:0000256" key="1">
    <source>
        <dbReference type="ARBA" id="ARBA00022603"/>
    </source>
</evidence>
<evidence type="ECO:0000256" key="3">
    <source>
        <dbReference type="ARBA" id="ARBA00022691"/>
    </source>
</evidence>
<gene>
    <name evidence="7" type="ORF">SAMN05421852_11656</name>
</gene>
<reference evidence="7 8" key="1">
    <citation type="submission" date="2016-10" db="EMBL/GenBank/DDBJ databases">
        <authorList>
            <person name="de Groot N.N."/>
        </authorList>
    </citation>
    <scope>NUCLEOTIDE SEQUENCE [LARGE SCALE GENOMIC DNA]</scope>
    <source>
        <strain evidence="7 8">DSM 44778</strain>
    </source>
</reference>
<dbReference type="Pfam" id="PF00891">
    <property type="entry name" value="Methyltransf_2"/>
    <property type="match status" value="1"/>
</dbReference>
<dbReference type="SUPFAM" id="SSF53335">
    <property type="entry name" value="S-adenosyl-L-methionine-dependent methyltransferases"/>
    <property type="match status" value="1"/>
</dbReference>
<keyword evidence="1" id="KW-0489">Methyltransferase</keyword>
<feature type="domain" description="O-methyltransferase C-terminal" evidence="5">
    <location>
        <begin position="117"/>
        <end position="325"/>
    </location>
</feature>
<dbReference type="AlphaFoldDB" id="A0A1I3TBT5"/>
<evidence type="ECO:0000259" key="6">
    <source>
        <dbReference type="Pfam" id="PF08100"/>
    </source>
</evidence>
<dbReference type="Pfam" id="PF08100">
    <property type="entry name" value="Dimerisation"/>
    <property type="match status" value="1"/>
</dbReference>
<dbReference type="InterPro" id="IPR001077">
    <property type="entry name" value="COMT_C"/>
</dbReference>